<organism evidence="1 2">
    <name type="scientific">Talaromyces amestolkiae</name>
    <dbReference type="NCBI Taxonomy" id="1196081"/>
    <lineage>
        <taxon>Eukaryota</taxon>
        <taxon>Fungi</taxon>
        <taxon>Dikarya</taxon>
        <taxon>Ascomycota</taxon>
        <taxon>Pezizomycotina</taxon>
        <taxon>Eurotiomycetes</taxon>
        <taxon>Eurotiomycetidae</taxon>
        <taxon>Eurotiales</taxon>
        <taxon>Trichocomaceae</taxon>
        <taxon>Talaromyces</taxon>
        <taxon>Talaromyces sect. Talaromyces</taxon>
    </lineage>
</organism>
<accession>A0A364KML9</accession>
<dbReference type="RefSeq" id="XP_040729300.1">
    <property type="nucleotide sequence ID" value="XM_040880701.1"/>
</dbReference>
<sequence>MPTFTASLDPLDDDAVLVLVAMVEVVDIVTEAAAGAGEAELVTEEMVEDNKVEVVVMEEVVEEDEVDELVVVTELPNVVKIEMEPARKKAPFPVWQSHVVTLADSQQYLVPPQATNAGVR</sequence>
<dbReference type="AlphaFoldDB" id="A0A364KML9"/>
<comment type="caution">
    <text evidence="1">The sequence shown here is derived from an EMBL/GenBank/DDBJ whole genome shotgun (WGS) entry which is preliminary data.</text>
</comment>
<dbReference type="Proteomes" id="UP000249363">
    <property type="component" value="Unassembled WGS sequence"/>
</dbReference>
<keyword evidence="2" id="KW-1185">Reference proteome</keyword>
<gene>
    <name evidence="1" type="ORF">BHQ10_000795</name>
</gene>
<dbReference type="EMBL" id="MIKG01000001">
    <property type="protein sequence ID" value="RAO64783.1"/>
    <property type="molecule type" value="Genomic_DNA"/>
</dbReference>
<name>A0A364KML9_TALAM</name>
<protein>
    <submittedName>
        <fullName evidence="1">Uncharacterized protein</fullName>
    </submittedName>
</protein>
<reference evidence="1 2" key="1">
    <citation type="journal article" date="2017" name="Biotechnol. Biofuels">
        <title>Differential beta-glucosidase expression as a function of carbon source availability in Talaromyces amestolkiae: a genomic and proteomic approach.</title>
        <authorList>
            <person name="de Eugenio L.I."/>
            <person name="Mendez-Liter J.A."/>
            <person name="Nieto-Dominguez M."/>
            <person name="Alonso L."/>
            <person name="Gil-Munoz J."/>
            <person name="Barriuso J."/>
            <person name="Prieto A."/>
            <person name="Martinez M.J."/>
        </authorList>
    </citation>
    <scope>NUCLEOTIDE SEQUENCE [LARGE SCALE GENOMIC DNA]</scope>
    <source>
        <strain evidence="1 2">CIB</strain>
    </source>
</reference>
<evidence type="ECO:0000313" key="2">
    <source>
        <dbReference type="Proteomes" id="UP000249363"/>
    </source>
</evidence>
<evidence type="ECO:0000313" key="1">
    <source>
        <dbReference type="EMBL" id="RAO64783.1"/>
    </source>
</evidence>
<dbReference type="GeneID" id="63790012"/>
<proteinExistence type="predicted"/>